<dbReference type="InterPro" id="IPR043128">
    <property type="entry name" value="Rev_trsase/Diguanyl_cyclase"/>
</dbReference>
<dbReference type="NCBIfam" id="TIGR00254">
    <property type="entry name" value="GGDEF"/>
    <property type="match status" value="1"/>
</dbReference>
<reference evidence="5 6" key="1">
    <citation type="submission" date="2016-10" db="EMBL/GenBank/DDBJ databases">
        <authorList>
            <person name="de Groot N.N."/>
        </authorList>
    </citation>
    <scope>NUCLEOTIDE SEQUENCE [LARGE SCALE GENOMIC DNA]</scope>
    <source>
        <strain evidence="5 6">A52C2</strain>
    </source>
</reference>
<dbReference type="FunFam" id="3.30.70.270:FF:000001">
    <property type="entry name" value="Diguanylate cyclase domain protein"/>
    <property type="match status" value="1"/>
</dbReference>
<dbReference type="RefSeq" id="WP_177176710.1">
    <property type="nucleotide sequence ID" value="NZ_FOFG01000002.1"/>
</dbReference>
<dbReference type="Pfam" id="PF00990">
    <property type="entry name" value="GGDEF"/>
    <property type="match status" value="1"/>
</dbReference>
<evidence type="ECO:0000256" key="1">
    <source>
        <dbReference type="ARBA" id="ARBA00012528"/>
    </source>
</evidence>
<evidence type="ECO:0000313" key="6">
    <source>
        <dbReference type="Proteomes" id="UP000199647"/>
    </source>
</evidence>
<dbReference type="Proteomes" id="UP000199647">
    <property type="component" value="Unassembled WGS sequence"/>
</dbReference>
<dbReference type="PANTHER" id="PTHR45138:SF9">
    <property type="entry name" value="DIGUANYLATE CYCLASE DGCM-RELATED"/>
    <property type="match status" value="1"/>
</dbReference>
<dbReference type="InterPro" id="IPR050469">
    <property type="entry name" value="Diguanylate_Cyclase"/>
</dbReference>
<feature type="transmembrane region" description="Helical" evidence="3">
    <location>
        <begin position="20"/>
        <end position="40"/>
    </location>
</feature>
<evidence type="ECO:0000313" key="5">
    <source>
        <dbReference type="EMBL" id="SEQ08802.1"/>
    </source>
</evidence>
<dbReference type="CDD" id="cd01949">
    <property type="entry name" value="GGDEF"/>
    <property type="match status" value="1"/>
</dbReference>
<keyword evidence="3" id="KW-0812">Transmembrane</keyword>
<accession>A0A1H9D5N8</accession>
<sequence length="299" mass="33424">MDLYGLMQRLSWPRGYSGRIFLICFIGTHIPLLALVIFTLVSGGWHDPVARWAFLVTLLGTVAGAIATIFAIQQMLYPLHRSSRALEEYVAGRPPMELPTQYHDEGGRLMANVQRTLLRLNQAMEELNRQAMMDPLTEIGNRRFFDMQFDRVFRDSAKGGTDLSLVILDVDHFKAINDLHGHLTGDSALVQLAELLKRDVRAGDQVARVGGDEFCMLLPGADLDDAEEIARRVERSVAAVTVPGLEPGALRVSYGLAARREEDVRVEDIYSRADRALYAAKRHHRDRVADDGLSIARDS</sequence>
<keyword evidence="3" id="KW-1133">Transmembrane helix</keyword>
<dbReference type="InterPro" id="IPR000160">
    <property type="entry name" value="GGDEF_dom"/>
</dbReference>
<dbReference type="Gene3D" id="3.30.70.270">
    <property type="match status" value="1"/>
</dbReference>
<dbReference type="GO" id="GO:0043709">
    <property type="term" value="P:cell adhesion involved in single-species biofilm formation"/>
    <property type="evidence" value="ECO:0007669"/>
    <property type="project" value="TreeGrafter"/>
</dbReference>
<dbReference type="PROSITE" id="PS50887">
    <property type="entry name" value="GGDEF"/>
    <property type="match status" value="1"/>
</dbReference>
<dbReference type="GO" id="GO:0052621">
    <property type="term" value="F:diguanylate cyclase activity"/>
    <property type="evidence" value="ECO:0007669"/>
    <property type="project" value="UniProtKB-EC"/>
</dbReference>
<evidence type="ECO:0000259" key="4">
    <source>
        <dbReference type="PROSITE" id="PS50887"/>
    </source>
</evidence>
<dbReference type="AlphaFoldDB" id="A0A1H9D5N8"/>
<dbReference type="SUPFAM" id="SSF55073">
    <property type="entry name" value="Nucleotide cyclase"/>
    <property type="match status" value="1"/>
</dbReference>
<protein>
    <recommendedName>
        <fullName evidence="1">diguanylate cyclase</fullName>
        <ecNumber evidence="1">2.7.7.65</ecNumber>
    </recommendedName>
</protein>
<keyword evidence="6" id="KW-1185">Reference proteome</keyword>
<feature type="transmembrane region" description="Helical" evidence="3">
    <location>
        <begin position="52"/>
        <end position="72"/>
    </location>
</feature>
<comment type="catalytic activity">
    <reaction evidence="2">
        <text>2 GTP = 3',3'-c-di-GMP + 2 diphosphate</text>
        <dbReference type="Rhea" id="RHEA:24898"/>
        <dbReference type="ChEBI" id="CHEBI:33019"/>
        <dbReference type="ChEBI" id="CHEBI:37565"/>
        <dbReference type="ChEBI" id="CHEBI:58805"/>
        <dbReference type="EC" id="2.7.7.65"/>
    </reaction>
</comment>
<dbReference type="Gene3D" id="6.10.340.10">
    <property type="match status" value="1"/>
</dbReference>
<proteinExistence type="predicted"/>
<dbReference type="EC" id="2.7.7.65" evidence="1"/>
<dbReference type="GO" id="GO:0005886">
    <property type="term" value="C:plasma membrane"/>
    <property type="evidence" value="ECO:0007669"/>
    <property type="project" value="TreeGrafter"/>
</dbReference>
<name>A0A1H9D5N8_9HYPH</name>
<dbReference type="InterPro" id="IPR029787">
    <property type="entry name" value="Nucleotide_cyclase"/>
</dbReference>
<organism evidence="5 6">
    <name type="scientific">Faunimonas pinastri</name>
    <dbReference type="NCBI Taxonomy" id="1855383"/>
    <lineage>
        <taxon>Bacteria</taxon>
        <taxon>Pseudomonadati</taxon>
        <taxon>Pseudomonadota</taxon>
        <taxon>Alphaproteobacteria</taxon>
        <taxon>Hyphomicrobiales</taxon>
        <taxon>Afifellaceae</taxon>
        <taxon>Faunimonas</taxon>
    </lineage>
</organism>
<dbReference type="SMART" id="SM00267">
    <property type="entry name" value="GGDEF"/>
    <property type="match status" value="1"/>
</dbReference>
<dbReference type="EMBL" id="FOFG01000002">
    <property type="protein sequence ID" value="SEQ08802.1"/>
    <property type="molecule type" value="Genomic_DNA"/>
</dbReference>
<evidence type="ECO:0000256" key="2">
    <source>
        <dbReference type="ARBA" id="ARBA00034247"/>
    </source>
</evidence>
<dbReference type="PANTHER" id="PTHR45138">
    <property type="entry name" value="REGULATORY COMPONENTS OF SENSORY TRANSDUCTION SYSTEM"/>
    <property type="match status" value="1"/>
</dbReference>
<evidence type="ECO:0000256" key="3">
    <source>
        <dbReference type="SAM" id="Phobius"/>
    </source>
</evidence>
<gene>
    <name evidence="5" type="ORF">SAMN05216548_102359</name>
</gene>
<dbReference type="STRING" id="1855383.SAMN05216548_102359"/>
<dbReference type="GO" id="GO:1902201">
    <property type="term" value="P:negative regulation of bacterial-type flagellum-dependent cell motility"/>
    <property type="evidence" value="ECO:0007669"/>
    <property type="project" value="TreeGrafter"/>
</dbReference>
<keyword evidence="3" id="KW-0472">Membrane</keyword>
<feature type="domain" description="GGDEF" evidence="4">
    <location>
        <begin position="161"/>
        <end position="293"/>
    </location>
</feature>